<sequence>MDSRIERSRLLYERIAFDGDSSGLQIAERELDGVEADLALARGRLAHGRFLRDGQEDPQELALFDRAAELYEALDDSRGAAEALLWIGIFHQLVRHDDDAAMPALHQSRELAERAGDQLTLSYALRHLGIAEHRAGRLDTAREHLEESTRLRREVEFLPGVAANLVGLSYIAAAQGRRDDAMTAAAEASRIAESTGALAIARQAEEAQTCI</sequence>
<dbReference type="Gene3D" id="1.25.40.10">
    <property type="entry name" value="Tetratricopeptide repeat domain"/>
    <property type="match status" value="1"/>
</dbReference>
<protein>
    <submittedName>
        <fullName evidence="1">Tetratricopeptide repeat protein</fullName>
    </submittedName>
</protein>
<dbReference type="Proteomes" id="UP001240150">
    <property type="component" value="Chromosome"/>
</dbReference>
<dbReference type="EMBL" id="CP126980">
    <property type="protein sequence ID" value="WIM99702.1"/>
    <property type="molecule type" value="Genomic_DNA"/>
</dbReference>
<proteinExistence type="predicted"/>
<evidence type="ECO:0000313" key="2">
    <source>
        <dbReference type="Proteomes" id="UP001240150"/>
    </source>
</evidence>
<dbReference type="Pfam" id="PF13424">
    <property type="entry name" value="TPR_12"/>
    <property type="match status" value="1"/>
</dbReference>
<accession>A0ABY8WSC4</accession>
<organism evidence="1 2">
    <name type="scientific">Actinoplanes oblitus</name>
    <dbReference type="NCBI Taxonomy" id="3040509"/>
    <lineage>
        <taxon>Bacteria</taxon>
        <taxon>Bacillati</taxon>
        <taxon>Actinomycetota</taxon>
        <taxon>Actinomycetes</taxon>
        <taxon>Micromonosporales</taxon>
        <taxon>Micromonosporaceae</taxon>
        <taxon>Actinoplanes</taxon>
    </lineage>
</organism>
<evidence type="ECO:0000313" key="1">
    <source>
        <dbReference type="EMBL" id="WIM99702.1"/>
    </source>
</evidence>
<keyword evidence="2" id="KW-1185">Reference proteome</keyword>
<reference evidence="1 2" key="1">
    <citation type="submission" date="2023-06" db="EMBL/GenBank/DDBJ databases">
        <authorList>
            <person name="Yushchuk O."/>
            <person name="Binda E."/>
            <person name="Ruckert-Reed C."/>
            <person name="Fedorenko V."/>
            <person name="Kalinowski J."/>
            <person name="Marinelli F."/>
        </authorList>
    </citation>
    <scope>NUCLEOTIDE SEQUENCE [LARGE SCALE GENOMIC DNA]</scope>
    <source>
        <strain evidence="1 2">NRRL 3884</strain>
    </source>
</reference>
<dbReference type="RefSeq" id="WP_284921140.1">
    <property type="nucleotide sequence ID" value="NZ_CP126980.1"/>
</dbReference>
<dbReference type="InterPro" id="IPR011990">
    <property type="entry name" value="TPR-like_helical_dom_sf"/>
</dbReference>
<name>A0ABY8WSC4_9ACTN</name>
<gene>
    <name evidence="1" type="ORF">ACTOB_003362</name>
</gene>
<dbReference type="SUPFAM" id="SSF48452">
    <property type="entry name" value="TPR-like"/>
    <property type="match status" value="1"/>
</dbReference>